<dbReference type="Gene3D" id="3.30.420.40">
    <property type="match status" value="3"/>
</dbReference>
<keyword evidence="3" id="KW-1185">Reference proteome</keyword>
<dbReference type="GeneTree" id="ENSGT00910000144250"/>
<reference evidence="2" key="2">
    <citation type="submission" date="2025-08" db="UniProtKB">
        <authorList>
            <consortium name="Ensembl"/>
        </authorList>
    </citation>
    <scope>IDENTIFICATION</scope>
</reference>
<dbReference type="CDD" id="cd10207">
    <property type="entry name" value="ASKHA_NBD_Arp10"/>
    <property type="match status" value="1"/>
</dbReference>
<accession>A0AAZ3PJ02</accession>
<dbReference type="InterPro" id="IPR043129">
    <property type="entry name" value="ATPase_NBD"/>
</dbReference>
<dbReference type="FunFam" id="3.30.420.40:FF:000075">
    <property type="entry name" value="Actin-related protein 10 homolog"/>
    <property type="match status" value="1"/>
</dbReference>
<reference evidence="3" key="1">
    <citation type="journal article" date="2018" name="PLoS ONE">
        <title>Chinook salmon (Oncorhynchus tshawytscha) genome and transcriptome.</title>
        <authorList>
            <person name="Christensen K.A."/>
            <person name="Leong J.S."/>
            <person name="Sakhrani D."/>
            <person name="Biagi C.A."/>
            <person name="Minkley D.R."/>
            <person name="Withler R.E."/>
            <person name="Rondeau E.B."/>
            <person name="Koop B.F."/>
            <person name="Devlin R.H."/>
        </authorList>
    </citation>
    <scope>NUCLEOTIDE SEQUENCE [LARGE SCALE GENOMIC DNA]</scope>
</reference>
<dbReference type="AlphaFoldDB" id="A0AAZ3PJ02"/>
<dbReference type="Proteomes" id="UP000694402">
    <property type="component" value="Unassembled WGS sequence"/>
</dbReference>
<gene>
    <name evidence="2" type="primary">ACTR10</name>
</gene>
<comment type="similarity">
    <text evidence="1">Belongs to the actin family.</text>
</comment>
<evidence type="ECO:0000313" key="3">
    <source>
        <dbReference type="Proteomes" id="UP000694402"/>
    </source>
</evidence>
<dbReference type="SMART" id="SM00268">
    <property type="entry name" value="ACTIN"/>
    <property type="match status" value="1"/>
</dbReference>
<name>A0AAZ3PJ02_ONCTS</name>
<proteinExistence type="inferred from homology"/>
<dbReference type="InterPro" id="IPR004000">
    <property type="entry name" value="Actin"/>
</dbReference>
<evidence type="ECO:0000313" key="2">
    <source>
        <dbReference type="Ensembl" id="ENSOTSP00005115834.1"/>
    </source>
</evidence>
<protein>
    <recommendedName>
        <fullName evidence="4">Actin-related protein 10</fullName>
    </recommendedName>
</protein>
<evidence type="ECO:0000256" key="1">
    <source>
        <dbReference type="RuleBase" id="RU000487"/>
    </source>
</evidence>
<dbReference type="PANTHER" id="PTHR11937">
    <property type="entry name" value="ACTIN"/>
    <property type="match status" value="1"/>
</dbReference>
<dbReference type="Pfam" id="PF00022">
    <property type="entry name" value="Actin"/>
    <property type="match status" value="3"/>
</dbReference>
<organism evidence="2 3">
    <name type="scientific">Oncorhynchus tshawytscha</name>
    <name type="common">Chinook salmon</name>
    <name type="synonym">Salmo tshawytscha</name>
    <dbReference type="NCBI Taxonomy" id="74940"/>
    <lineage>
        <taxon>Eukaryota</taxon>
        <taxon>Metazoa</taxon>
        <taxon>Chordata</taxon>
        <taxon>Craniata</taxon>
        <taxon>Vertebrata</taxon>
        <taxon>Euteleostomi</taxon>
        <taxon>Actinopterygii</taxon>
        <taxon>Neopterygii</taxon>
        <taxon>Teleostei</taxon>
        <taxon>Protacanthopterygii</taxon>
        <taxon>Salmoniformes</taxon>
        <taxon>Salmonidae</taxon>
        <taxon>Salmoninae</taxon>
        <taxon>Oncorhynchus</taxon>
    </lineage>
</organism>
<evidence type="ECO:0008006" key="4">
    <source>
        <dbReference type="Google" id="ProtNLM"/>
    </source>
</evidence>
<dbReference type="Ensembl" id="ENSOTST00005165772.1">
    <property type="protein sequence ID" value="ENSOTSP00005115834.1"/>
    <property type="gene ID" value="ENSOTSG00005036910.2"/>
</dbReference>
<sequence>MPLFEGLGSGGEKTAVVIDLGAAYTKCGFAGETGPRFIIPSEIQKPGQQQSIKVVQYNINTEELYSNLKEFIHMLYFRHLLVNPRDRRVVIIESILCPSHFRETLTKVFFKQFEVPSVLFAPSHLMAIMSLGINSGLVMDCGYTETLVLPVYECIPILPAWEALPLGGKAIHKELDGLLVEQCTVDSDSSTGQSLPTVIGKTPTSETYLSITPCTSVVDCGFLSLSQMQPPMACPVRLQRDSVYIHIDPLMLFVLSCCPVRTCFISDLQRGLKIQEAKFNLGGTAERPTPPPDVDYPLDGEKILHIKGPIRDSVMEMLFEQDNEEKSVASLVLDALVKCPIDTRKALSENLVIIGGTAMLPGFLHRLLAEIRLLVEKPKYRDALATKSFRLHSPPAKPNCTAWLGGAIFGALQDILGSRSVSRDYYNQTGRIPDWCCLSSPPPESVYDAGKTPPPLMKRAFSTEK</sequence>
<reference evidence="2" key="3">
    <citation type="submission" date="2025-09" db="UniProtKB">
        <authorList>
            <consortium name="Ensembl"/>
        </authorList>
    </citation>
    <scope>IDENTIFICATION</scope>
</reference>
<dbReference type="FunFam" id="3.30.420.40:FF:000762">
    <property type="entry name" value="Actin-related protein 10"/>
    <property type="match status" value="1"/>
</dbReference>
<dbReference type="SUPFAM" id="SSF53067">
    <property type="entry name" value="Actin-like ATPase domain"/>
    <property type="match status" value="2"/>
</dbReference>